<dbReference type="SUPFAM" id="SSF53335">
    <property type="entry name" value="S-adenosyl-L-methionine-dependent methyltransferases"/>
    <property type="match status" value="1"/>
</dbReference>
<reference evidence="2" key="1">
    <citation type="submission" date="2025-08" db="UniProtKB">
        <authorList>
            <consortium name="RefSeq"/>
        </authorList>
    </citation>
    <scope>IDENTIFICATION</scope>
    <source>
        <tissue evidence="2">Tentacle</tissue>
    </source>
</reference>
<dbReference type="OrthoDB" id="413520at2759"/>
<gene>
    <name evidence="2" type="primary">LOC116300712</name>
</gene>
<dbReference type="FunCoup" id="A0A6P8IFM5">
    <property type="interactions" value="822"/>
</dbReference>
<dbReference type="AlphaFoldDB" id="A0A6P8IFM5"/>
<evidence type="ECO:0000313" key="2">
    <source>
        <dbReference type="RefSeq" id="XP_031565488.1"/>
    </source>
</evidence>
<dbReference type="Gene3D" id="3.40.50.150">
    <property type="entry name" value="Vaccinia Virus protein VP39"/>
    <property type="match status" value="1"/>
</dbReference>
<dbReference type="PANTHER" id="PTHR14614">
    <property type="entry name" value="HEPATOCELLULAR CARCINOMA-ASSOCIATED ANTIGEN"/>
    <property type="match status" value="1"/>
</dbReference>
<sequence>MADEEHHSSLKLDKTFEREIEGIYGTLVIKQAEEGDVGCVVWDAAIVLEKYLETEGFLNKRQMKGKRAIELGAGTGLVGLVASVLGADVVCTDLQDIIPLIELNIITNKHLVTGSLSAAVLKWGEDVSQLLPPFDYIFIADCIYYEESLEPLIKTMCDLSGPSTLIYLSYEERRTGNKLALENNFFKAVKEKFIVEEIPQEEQDSRFHSEDIHIIKLIKK</sequence>
<name>A0A6P8IFM5_ACTTE</name>
<dbReference type="PANTHER" id="PTHR14614:SF44">
    <property type="entry name" value="PROTEIN N-LYSINE METHYLTRANSFERASE METTL21D"/>
    <property type="match status" value="1"/>
</dbReference>
<dbReference type="GO" id="GO:0032991">
    <property type="term" value="C:protein-containing complex"/>
    <property type="evidence" value="ECO:0007669"/>
    <property type="project" value="TreeGrafter"/>
</dbReference>
<dbReference type="InterPro" id="IPR029063">
    <property type="entry name" value="SAM-dependent_MTases_sf"/>
</dbReference>
<dbReference type="InParanoid" id="A0A6P8IFM5"/>
<accession>A0A6P8IFM5</accession>
<keyword evidence="1" id="KW-1185">Reference proteome</keyword>
<evidence type="ECO:0000313" key="1">
    <source>
        <dbReference type="Proteomes" id="UP000515163"/>
    </source>
</evidence>
<dbReference type="Pfam" id="PF10294">
    <property type="entry name" value="Methyltransf_16"/>
    <property type="match status" value="1"/>
</dbReference>
<dbReference type="InterPro" id="IPR019410">
    <property type="entry name" value="Methyltransf_16"/>
</dbReference>
<organism evidence="1 2">
    <name type="scientific">Actinia tenebrosa</name>
    <name type="common">Australian red waratah sea anemone</name>
    <dbReference type="NCBI Taxonomy" id="6105"/>
    <lineage>
        <taxon>Eukaryota</taxon>
        <taxon>Metazoa</taxon>
        <taxon>Cnidaria</taxon>
        <taxon>Anthozoa</taxon>
        <taxon>Hexacorallia</taxon>
        <taxon>Actiniaria</taxon>
        <taxon>Actiniidae</taxon>
        <taxon>Actinia</taxon>
    </lineage>
</organism>
<dbReference type="Proteomes" id="UP000515163">
    <property type="component" value="Unplaced"/>
</dbReference>
<dbReference type="KEGG" id="aten:116300712"/>
<proteinExistence type="predicted"/>
<dbReference type="GeneID" id="116300712"/>
<dbReference type="GO" id="GO:0005829">
    <property type="term" value="C:cytosol"/>
    <property type="evidence" value="ECO:0007669"/>
    <property type="project" value="TreeGrafter"/>
</dbReference>
<protein>
    <submittedName>
        <fullName evidence="2">Protein-lysine methyltransferase METTL21D-like</fullName>
    </submittedName>
</protein>
<dbReference type="RefSeq" id="XP_031565488.1">
    <property type="nucleotide sequence ID" value="XM_031709628.1"/>
</dbReference>